<protein>
    <submittedName>
        <fullName evidence="2">Uncharacterized protein</fullName>
    </submittedName>
</protein>
<keyword evidence="3" id="KW-1185">Reference proteome</keyword>
<sequence length="55" mass="6228">MLAKAASSRLAFIKRHPDILVLISVVGCGVTFGTYSMFHKLTTDQHLRLKPQHRH</sequence>
<dbReference type="Proteomes" id="UP000070444">
    <property type="component" value="Unassembled WGS sequence"/>
</dbReference>
<keyword evidence="1" id="KW-0812">Transmembrane</keyword>
<keyword evidence="1" id="KW-1133">Transmembrane helix</keyword>
<organism evidence="2 3">
    <name type="scientific">Conidiobolus coronatus (strain ATCC 28846 / CBS 209.66 / NRRL 28638)</name>
    <name type="common">Delacroixia coronata</name>
    <dbReference type="NCBI Taxonomy" id="796925"/>
    <lineage>
        <taxon>Eukaryota</taxon>
        <taxon>Fungi</taxon>
        <taxon>Fungi incertae sedis</taxon>
        <taxon>Zoopagomycota</taxon>
        <taxon>Entomophthoromycotina</taxon>
        <taxon>Entomophthoromycetes</taxon>
        <taxon>Entomophthorales</taxon>
        <taxon>Ancylistaceae</taxon>
        <taxon>Conidiobolus</taxon>
    </lineage>
</organism>
<proteinExistence type="predicted"/>
<evidence type="ECO:0000313" key="3">
    <source>
        <dbReference type="Proteomes" id="UP000070444"/>
    </source>
</evidence>
<dbReference type="EMBL" id="KQ964749">
    <property type="protein sequence ID" value="KXN66251.1"/>
    <property type="molecule type" value="Genomic_DNA"/>
</dbReference>
<keyword evidence="1" id="KW-0472">Membrane</keyword>
<feature type="transmembrane region" description="Helical" evidence="1">
    <location>
        <begin position="20"/>
        <end position="38"/>
    </location>
</feature>
<dbReference type="AlphaFoldDB" id="A0A137NUA5"/>
<reference evidence="2 3" key="1">
    <citation type="journal article" date="2015" name="Genome Biol. Evol.">
        <title>Phylogenomic analyses indicate that early fungi evolved digesting cell walls of algal ancestors of land plants.</title>
        <authorList>
            <person name="Chang Y."/>
            <person name="Wang S."/>
            <person name="Sekimoto S."/>
            <person name="Aerts A.L."/>
            <person name="Choi C."/>
            <person name="Clum A."/>
            <person name="LaButti K.M."/>
            <person name="Lindquist E.A."/>
            <person name="Yee Ngan C."/>
            <person name="Ohm R.A."/>
            <person name="Salamov A.A."/>
            <person name="Grigoriev I.V."/>
            <person name="Spatafora J.W."/>
            <person name="Berbee M.L."/>
        </authorList>
    </citation>
    <scope>NUCLEOTIDE SEQUENCE [LARGE SCALE GENOMIC DNA]</scope>
    <source>
        <strain evidence="2 3">NRRL 28638</strain>
    </source>
</reference>
<gene>
    <name evidence="2" type="ORF">CONCODRAFT_80544</name>
</gene>
<accession>A0A137NUA5</accession>
<evidence type="ECO:0000256" key="1">
    <source>
        <dbReference type="SAM" id="Phobius"/>
    </source>
</evidence>
<name>A0A137NUA5_CONC2</name>
<evidence type="ECO:0000313" key="2">
    <source>
        <dbReference type="EMBL" id="KXN66251.1"/>
    </source>
</evidence>